<evidence type="ECO:0000256" key="2">
    <source>
        <dbReference type="ARBA" id="ARBA00007625"/>
    </source>
</evidence>
<dbReference type="SMART" id="SM00320">
    <property type="entry name" value="WD40"/>
    <property type="match status" value="3"/>
</dbReference>
<keyword evidence="4" id="KW-0677">Repeat</keyword>
<feature type="domain" description="Anaphase-promoting complex subunit 4-like WD40" evidence="8">
    <location>
        <begin position="73"/>
        <end position="126"/>
    </location>
</feature>
<comment type="subcellular location">
    <subcellularLocation>
        <location evidence="1">Nucleus</location>
        <location evidence="1">Nucleolus</location>
    </subcellularLocation>
</comment>
<feature type="region of interest" description="Disordered" evidence="7">
    <location>
        <begin position="39"/>
        <end position="76"/>
    </location>
</feature>
<feature type="compositionally biased region" description="Acidic residues" evidence="7">
    <location>
        <begin position="43"/>
        <end position="55"/>
    </location>
</feature>
<evidence type="ECO:0000259" key="8">
    <source>
        <dbReference type="Pfam" id="PF12894"/>
    </source>
</evidence>
<dbReference type="InterPro" id="IPR015943">
    <property type="entry name" value="WD40/YVTN_repeat-like_dom_sf"/>
</dbReference>
<evidence type="ECO:0000256" key="7">
    <source>
        <dbReference type="SAM" id="MobiDB-lite"/>
    </source>
</evidence>
<dbReference type="InterPro" id="IPR050505">
    <property type="entry name" value="WDR55/POC1"/>
</dbReference>
<dbReference type="STRING" id="454130.A0A0U5CPZ0"/>
<evidence type="ECO:0000256" key="6">
    <source>
        <dbReference type="ARBA" id="ARBA00039514"/>
    </source>
</evidence>
<dbReference type="EMBL" id="CDMC01000006">
    <property type="protein sequence ID" value="CEN61392.1"/>
    <property type="molecule type" value="Genomic_DNA"/>
</dbReference>
<dbReference type="InterPro" id="IPR036322">
    <property type="entry name" value="WD40_repeat_dom_sf"/>
</dbReference>
<dbReference type="InterPro" id="IPR024977">
    <property type="entry name" value="Apc4-like_WD40_dom"/>
</dbReference>
<sequence>MFDTVCTLPLPADLFAQAIHPSEPVISVGLSTGHVQTFRLPSEEGEGEEDSDNDESASKTSAASSARSNGRGHIDTVWQTRRHKGSCRTLTFGVDGEVLYSAGTDGIVKAASAETGKVVNKIMIPATKKGLDDAPTVVHALSPQTLLLATDSSRLHLYDLRVPYSKVTARPEQTHRPHDDYISSLTPLPPSDTSTSGFSKQWVTTGGTTLAVTDLRRGVLVRSENQEEELISSTFIGGLSSGGTSRGEKVVVGGTNGVLTLWERGAWDDQDERIYVERGEGGVESLETLTVVPDELGKGKMIAVGLGSGRVKFVKMGPNKVVSELMHDETEGVIGLGFDVEGRMVSGGGQVVKVWHETAESIGSYGEFSGDKRMYGASDDSDDDDSDNENRKPQSDNSQRKRKKQKGKDRGKEREVMAFADLD</sequence>
<evidence type="ECO:0000313" key="9">
    <source>
        <dbReference type="EMBL" id="CEN61392.1"/>
    </source>
</evidence>
<evidence type="ECO:0000313" key="10">
    <source>
        <dbReference type="Proteomes" id="UP000054771"/>
    </source>
</evidence>
<evidence type="ECO:0000256" key="3">
    <source>
        <dbReference type="ARBA" id="ARBA00022574"/>
    </source>
</evidence>
<evidence type="ECO:0000256" key="5">
    <source>
        <dbReference type="ARBA" id="ARBA00039238"/>
    </source>
</evidence>
<accession>A0A0U5CPZ0</accession>
<dbReference type="PANTHER" id="PTHR44019:SF20">
    <property type="entry name" value="WD REPEAT-CONTAINING PROTEIN 55"/>
    <property type="match status" value="1"/>
</dbReference>
<comment type="similarity">
    <text evidence="2">Belongs to the WD repeat WDR55 family.</text>
</comment>
<dbReference type="Pfam" id="PF12894">
    <property type="entry name" value="ANAPC4_WD40"/>
    <property type="match status" value="1"/>
</dbReference>
<feature type="compositionally biased region" description="Low complexity" evidence="7">
    <location>
        <begin position="183"/>
        <end position="196"/>
    </location>
</feature>
<gene>
    <name evidence="9" type="ORF">ASPCAL08046</name>
</gene>
<dbReference type="SUPFAM" id="SSF50978">
    <property type="entry name" value="WD40 repeat-like"/>
    <property type="match status" value="1"/>
</dbReference>
<dbReference type="Gene3D" id="2.130.10.10">
    <property type="entry name" value="YVTN repeat-like/Quinoprotein amine dehydrogenase"/>
    <property type="match status" value="1"/>
</dbReference>
<dbReference type="OMA" id="QAIHPTE"/>
<dbReference type="AlphaFoldDB" id="A0A0U5CPZ0"/>
<evidence type="ECO:0000256" key="4">
    <source>
        <dbReference type="ARBA" id="ARBA00022737"/>
    </source>
</evidence>
<evidence type="ECO:0000256" key="1">
    <source>
        <dbReference type="ARBA" id="ARBA00004604"/>
    </source>
</evidence>
<reference evidence="10" key="1">
    <citation type="journal article" date="2016" name="Genome Announc.">
        <title>Draft genome sequences of fungus Aspergillus calidoustus.</title>
        <authorList>
            <person name="Horn F."/>
            <person name="Linde J."/>
            <person name="Mattern D.J."/>
            <person name="Walther G."/>
            <person name="Guthke R."/>
            <person name="Scherlach K."/>
            <person name="Martin K."/>
            <person name="Brakhage A.A."/>
            <person name="Petzke L."/>
            <person name="Valiante V."/>
        </authorList>
    </citation>
    <scope>NUCLEOTIDE SEQUENCE [LARGE SCALE GENOMIC DNA]</scope>
    <source>
        <strain evidence="10">SF006504</strain>
    </source>
</reference>
<protein>
    <recommendedName>
        <fullName evidence="5">WD repeat-containing protein JIP5</fullName>
    </recommendedName>
    <alternativeName>
        <fullName evidence="6">WD repeat-containing protein jip5</fullName>
    </alternativeName>
</protein>
<keyword evidence="10" id="KW-1185">Reference proteome</keyword>
<dbReference type="GO" id="GO:0005730">
    <property type="term" value="C:nucleolus"/>
    <property type="evidence" value="ECO:0007669"/>
    <property type="project" value="UniProtKB-SubCell"/>
</dbReference>
<feature type="region of interest" description="Disordered" evidence="7">
    <location>
        <begin position="366"/>
        <end position="423"/>
    </location>
</feature>
<dbReference type="PANTHER" id="PTHR44019">
    <property type="entry name" value="WD REPEAT-CONTAINING PROTEIN 55"/>
    <property type="match status" value="1"/>
</dbReference>
<dbReference type="Proteomes" id="UP000054771">
    <property type="component" value="Unassembled WGS sequence"/>
</dbReference>
<feature type="compositionally biased region" description="Basic and acidic residues" evidence="7">
    <location>
        <begin position="172"/>
        <end position="181"/>
    </location>
</feature>
<name>A0A0U5CPZ0_ASPCI</name>
<organism evidence="9 10">
    <name type="scientific">Aspergillus calidoustus</name>
    <dbReference type="NCBI Taxonomy" id="454130"/>
    <lineage>
        <taxon>Eukaryota</taxon>
        <taxon>Fungi</taxon>
        <taxon>Dikarya</taxon>
        <taxon>Ascomycota</taxon>
        <taxon>Pezizomycotina</taxon>
        <taxon>Eurotiomycetes</taxon>
        <taxon>Eurotiomycetidae</taxon>
        <taxon>Eurotiales</taxon>
        <taxon>Aspergillaceae</taxon>
        <taxon>Aspergillus</taxon>
        <taxon>Aspergillus subgen. Nidulantes</taxon>
    </lineage>
</organism>
<keyword evidence="3" id="KW-0853">WD repeat</keyword>
<feature type="region of interest" description="Disordered" evidence="7">
    <location>
        <begin position="169"/>
        <end position="200"/>
    </location>
</feature>
<dbReference type="InterPro" id="IPR001680">
    <property type="entry name" value="WD40_rpt"/>
</dbReference>
<proteinExistence type="inferred from homology"/>
<dbReference type="OrthoDB" id="2288928at2759"/>